<dbReference type="Pfam" id="PF05366">
    <property type="entry name" value="Sarcolipin"/>
    <property type="match status" value="1"/>
</dbReference>
<keyword evidence="1" id="KW-0472">Membrane</keyword>
<dbReference type="GO" id="GO:0016020">
    <property type="term" value="C:membrane"/>
    <property type="evidence" value="ECO:0007669"/>
    <property type="project" value="InterPro"/>
</dbReference>
<gene>
    <name evidence="2" type="ORF">AAFF_G00168620</name>
</gene>
<feature type="transmembrane region" description="Helical" evidence="1">
    <location>
        <begin position="113"/>
        <end position="131"/>
    </location>
</feature>
<keyword evidence="3" id="KW-1185">Reference proteome</keyword>
<keyword evidence="1" id="KW-0812">Transmembrane</keyword>
<comment type="caution">
    <text evidence="2">The sequence shown here is derived from an EMBL/GenBank/DDBJ whole genome shotgun (WGS) entry which is preliminary data.</text>
</comment>
<dbReference type="CDD" id="cd20253">
    <property type="entry name" value="Sarcolipin"/>
    <property type="match status" value="1"/>
</dbReference>
<accession>A0AAD7RM82</accession>
<evidence type="ECO:0000256" key="1">
    <source>
        <dbReference type="SAM" id="Phobius"/>
    </source>
</evidence>
<organism evidence="2 3">
    <name type="scientific">Aldrovandia affinis</name>
    <dbReference type="NCBI Taxonomy" id="143900"/>
    <lineage>
        <taxon>Eukaryota</taxon>
        <taxon>Metazoa</taxon>
        <taxon>Chordata</taxon>
        <taxon>Craniata</taxon>
        <taxon>Vertebrata</taxon>
        <taxon>Euteleostomi</taxon>
        <taxon>Actinopterygii</taxon>
        <taxon>Neopterygii</taxon>
        <taxon>Teleostei</taxon>
        <taxon>Notacanthiformes</taxon>
        <taxon>Halosauridae</taxon>
        <taxon>Aldrovandia</taxon>
    </lineage>
</organism>
<dbReference type="AlphaFoldDB" id="A0AAD7RM82"/>
<protein>
    <submittedName>
        <fullName evidence="2">Uncharacterized protein</fullName>
    </submittedName>
</protein>
<evidence type="ECO:0000313" key="2">
    <source>
        <dbReference type="EMBL" id="KAJ8386630.1"/>
    </source>
</evidence>
<reference evidence="2" key="1">
    <citation type="journal article" date="2023" name="Science">
        <title>Genome structures resolve the early diversification of teleost fishes.</title>
        <authorList>
            <person name="Parey E."/>
            <person name="Louis A."/>
            <person name="Montfort J."/>
            <person name="Bouchez O."/>
            <person name="Roques C."/>
            <person name="Iampietro C."/>
            <person name="Lluch J."/>
            <person name="Castinel A."/>
            <person name="Donnadieu C."/>
            <person name="Desvignes T."/>
            <person name="Floi Bucao C."/>
            <person name="Jouanno E."/>
            <person name="Wen M."/>
            <person name="Mejri S."/>
            <person name="Dirks R."/>
            <person name="Jansen H."/>
            <person name="Henkel C."/>
            <person name="Chen W.J."/>
            <person name="Zahm M."/>
            <person name="Cabau C."/>
            <person name="Klopp C."/>
            <person name="Thompson A.W."/>
            <person name="Robinson-Rechavi M."/>
            <person name="Braasch I."/>
            <person name="Lecointre G."/>
            <person name="Bobe J."/>
            <person name="Postlethwait J.H."/>
            <person name="Berthelot C."/>
            <person name="Roest Crollius H."/>
            <person name="Guiguen Y."/>
        </authorList>
    </citation>
    <scope>NUCLEOTIDE SEQUENCE</scope>
    <source>
        <strain evidence="2">NC1722</strain>
    </source>
</reference>
<evidence type="ECO:0000313" key="3">
    <source>
        <dbReference type="Proteomes" id="UP001221898"/>
    </source>
</evidence>
<dbReference type="InterPro" id="IPR008028">
    <property type="entry name" value="Sarcolipin"/>
</dbReference>
<sequence length="136" mass="15350">MVDSIVAQQVAHKYLPCDISLEHGLTCATHNGQHTYTRHNSIILYTCTTGHQLSDSPNYNYSSAQPRQASLGPSEFDSATHTLCYLCTSPNPHLTLHLYHHPPSRMDRSAQELVINFTVVLITLLIMWLLVKTYQD</sequence>
<dbReference type="Proteomes" id="UP001221898">
    <property type="component" value="Unassembled WGS sequence"/>
</dbReference>
<keyword evidence="1" id="KW-1133">Transmembrane helix</keyword>
<proteinExistence type="predicted"/>
<name>A0AAD7RM82_9TELE</name>
<dbReference type="GO" id="GO:0030234">
    <property type="term" value="F:enzyme regulator activity"/>
    <property type="evidence" value="ECO:0007669"/>
    <property type="project" value="InterPro"/>
</dbReference>
<dbReference type="EMBL" id="JAINUG010000225">
    <property type="protein sequence ID" value="KAJ8386630.1"/>
    <property type="molecule type" value="Genomic_DNA"/>
</dbReference>